<organism evidence="2 3">
    <name type="scientific">Bacillus rhizoplanae</name>
    <dbReference type="NCBI Taxonomy" id="2880966"/>
    <lineage>
        <taxon>Bacteria</taxon>
        <taxon>Bacillati</taxon>
        <taxon>Bacillota</taxon>
        <taxon>Bacilli</taxon>
        <taxon>Bacillales</taxon>
        <taxon>Bacillaceae</taxon>
        <taxon>Bacillus</taxon>
    </lineage>
</organism>
<proteinExistence type="predicted"/>
<protein>
    <recommendedName>
        <fullName evidence="4">Phosphoglycolate phosphatase</fullName>
    </recommendedName>
</protein>
<dbReference type="Proteomes" id="UP000789423">
    <property type="component" value="Unassembled WGS sequence"/>
</dbReference>
<evidence type="ECO:0000313" key="2">
    <source>
        <dbReference type="EMBL" id="CAG9613453.1"/>
    </source>
</evidence>
<reference evidence="2 3" key="1">
    <citation type="submission" date="2021-10" db="EMBL/GenBank/DDBJ databases">
        <authorList>
            <person name="Criscuolo A."/>
        </authorList>
    </citation>
    <scope>NUCLEOTIDE SEQUENCE [LARGE SCALE GENOMIC DNA]</scope>
    <source>
        <strain evidence="3">CIP 111899</strain>
    </source>
</reference>
<dbReference type="RefSeq" id="WP_230575527.1">
    <property type="nucleotide sequence ID" value="NZ_CAKJTI010000013.1"/>
</dbReference>
<keyword evidence="1" id="KW-1133">Transmembrane helix</keyword>
<evidence type="ECO:0000313" key="3">
    <source>
        <dbReference type="Proteomes" id="UP000789423"/>
    </source>
</evidence>
<evidence type="ECO:0008006" key="4">
    <source>
        <dbReference type="Google" id="ProtNLM"/>
    </source>
</evidence>
<keyword evidence="1" id="KW-0472">Membrane</keyword>
<dbReference type="EMBL" id="CAKJTI010000013">
    <property type="protein sequence ID" value="CAG9613453.1"/>
    <property type="molecule type" value="Genomic_DNA"/>
</dbReference>
<keyword evidence="3" id="KW-1185">Reference proteome</keyword>
<comment type="caution">
    <text evidence="2">The sequence shown here is derived from an EMBL/GenBank/DDBJ whole genome shotgun (WGS) entry which is preliminary data.</text>
</comment>
<evidence type="ECO:0000256" key="1">
    <source>
        <dbReference type="SAM" id="Phobius"/>
    </source>
</evidence>
<sequence>MKRILLHPLFVFCSIIILVPAIWMYCVIDRGMPKEFSQGAWPKTEETAKKATIEHFKKEKNVDIVIDKISLSGEYATHEIYIDGHVAGNEQQKISATVNSAENYKVKDTSEKLS</sequence>
<keyword evidence="1" id="KW-0812">Transmembrane</keyword>
<feature type="transmembrane region" description="Helical" evidence="1">
    <location>
        <begin position="6"/>
        <end position="28"/>
    </location>
</feature>
<gene>
    <name evidence="2" type="ORF">BACCIP111899_02668</name>
</gene>
<accession>A0ABM8YCJ4</accession>
<name>A0ABM8YCJ4_9BACI</name>